<dbReference type="GO" id="GO:0006260">
    <property type="term" value="P:DNA replication"/>
    <property type="evidence" value="ECO:0007669"/>
    <property type="project" value="InterPro"/>
</dbReference>
<dbReference type="Proteomes" id="UP000241675">
    <property type="component" value="Segment"/>
</dbReference>
<reference evidence="1 2" key="2">
    <citation type="submission" date="2017-11" db="EMBL/GenBank/DDBJ databases">
        <title>Lysogenic conversion of Stenotrophomonas maltophilia by temperate phage DLP4.</title>
        <authorList>
            <person name="Dennis J."/>
            <person name="Stothard P."/>
        </authorList>
    </citation>
    <scope>NUCLEOTIDE SEQUENCE [LARGE SCALE GENOMIC DNA]</scope>
</reference>
<name>A0A2D2W2L2_9CAUD</name>
<keyword evidence="2" id="KW-1185">Reference proteome</keyword>
<protein>
    <submittedName>
        <fullName evidence="1">Uncharacterized protein</fullName>
    </submittedName>
</protein>
<reference evidence="2" key="1">
    <citation type="submission" date="2017-10" db="EMBL/GenBank/DDBJ databases">
        <authorList>
            <person name="Peters D.L."/>
        </authorList>
    </citation>
    <scope>NUCLEOTIDE SEQUENCE [LARGE SCALE GENOMIC DNA]</scope>
</reference>
<dbReference type="GO" id="GO:0003677">
    <property type="term" value="F:DNA binding"/>
    <property type="evidence" value="ECO:0007669"/>
    <property type="project" value="InterPro"/>
</dbReference>
<dbReference type="SUPFAM" id="SSF48019">
    <property type="entry name" value="post-AAA+ oligomerization domain-like"/>
    <property type="match status" value="1"/>
</dbReference>
<accession>A0A2D2W2L2</accession>
<organism evidence="1 2">
    <name type="scientific">Stenotrophomonas phage vB_SmaS_DLP_5</name>
    <dbReference type="NCBI Taxonomy" id="2044561"/>
    <lineage>
        <taxon>Viruses</taxon>
        <taxon>Duplodnaviria</taxon>
        <taxon>Heunggongvirae</taxon>
        <taxon>Uroviricota</taxon>
        <taxon>Caudoviricetes</taxon>
        <taxon>Delepquintavirus</taxon>
        <taxon>Delepquintavirus DLP5</taxon>
    </lineage>
</organism>
<sequence>MYELTLQTLGSSLHALPQTIWVKDSPGDWGDLITSMMSRKTWEKLPQMKHLNPARKWEVVSAYQKAVRRGDLAVALKMVAAIDCTGDQEMLKYLWRRVLTTVAEDCGPASPGLMAFVMAAHEWTKKEVWGSQVAIIAVLTEMMCLYPRSRTYCAMSIIEGKLKEKLKAGGGYVDLSMTPLDDWELEFLDYLTNRPDELDQTVAQWCRKKGWLTEHLSDYYSFTPELVDRPEEQFPASETIAGLPSYAYDMHTKIGKTLLYKIGGEPELGILKDTACNDKPKALGWAMFFCEGGRIRDELLDVRIAQLEKKVAYGQFGMSAEEGDALEKAMWLVIDSGRVNARRAYAAKAMYG</sequence>
<dbReference type="Gene3D" id="1.20.272.10">
    <property type="match status" value="1"/>
</dbReference>
<dbReference type="EMBL" id="MG189906">
    <property type="protein sequence ID" value="ATS92290.1"/>
    <property type="molecule type" value="Genomic_DNA"/>
</dbReference>
<proteinExistence type="predicted"/>
<dbReference type="InterPro" id="IPR008921">
    <property type="entry name" value="DNA_pol3_clamp-load_cplx_C"/>
</dbReference>
<evidence type="ECO:0000313" key="2">
    <source>
        <dbReference type="Proteomes" id="UP000241675"/>
    </source>
</evidence>
<evidence type="ECO:0000313" key="1">
    <source>
        <dbReference type="EMBL" id="ATS92290.1"/>
    </source>
</evidence>
<gene>
    <name evidence="1" type="ORF">DLP05_084</name>
</gene>